<feature type="compositionally biased region" description="Basic residues" evidence="1">
    <location>
        <begin position="88"/>
        <end position="97"/>
    </location>
</feature>
<gene>
    <name evidence="2" type="ORF">PAHAL_5G043400</name>
</gene>
<feature type="region of interest" description="Disordered" evidence="1">
    <location>
        <begin position="1"/>
        <end position="97"/>
    </location>
</feature>
<evidence type="ECO:0000313" key="2">
    <source>
        <dbReference type="EMBL" id="PVH37608.1"/>
    </source>
</evidence>
<reference evidence="2" key="1">
    <citation type="submission" date="2018-04" db="EMBL/GenBank/DDBJ databases">
        <title>WGS assembly of Panicum hallii.</title>
        <authorList>
            <person name="Lovell J."/>
            <person name="Jenkins J."/>
            <person name="Lowry D."/>
            <person name="Mamidi S."/>
            <person name="Sreedasyam A."/>
            <person name="Weng X."/>
            <person name="Barry K."/>
            <person name="Bonette J."/>
            <person name="Campitelli B."/>
            <person name="Daum C."/>
            <person name="Gordon S."/>
            <person name="Gould B."/>
            <person name="Lipzen A."/>
            <person name="Macqueen A."/>
            <person name="Palacio-Mejia J."/>
            <person name="Plott C."/>
            <person name="Shakirov E."/>
            <person name="Shu S."/>
            <person name="Yoshinaga Y."/>
            <person name="Zane M."/>
            <person name="Rokhsar D."/>
            <person name="Grimwood J."/>
            <person name="Schmutz J."/>
            <person name="Juenger T."/>
        </authorList>
    </citation>
    <scope>NUCLEOTIDE SEQUENCE [LARGE SCALE GENOMIC DNA]</scope>
    <source>
        <strain evidence="2">FIL2</strain>
    </source>
</reference>
<protein>
    <submittedName>
        <fullName evidence="2">Uncharacterized protein</fullName>
    </submittedName>
</protein>
<proteinExistence type="predicted"/>
<dbReference type="AlphaFoldDB" id="A0A2T8IIU7"/>
<sequence length="97" mass="10561">MRPERVSPARAQTGESERGAAFAGRVGKRCAEAGGAGHARVGGAERHRGGWRRAERPAARGGQEWAERGRWSRDGRREAGSGRMRAVGGRRKSRGRR</sequence>
<feature type="compositionally biased region" description="Basic and acidic residues" evidence="1">
    <location>
        <begin position="43"/>
        <end position="58"/>
    </location>
</feature>
<name>A0A2T8IIU7_9POAL</name>
<feature type="compositionally biased region" description="Basic and acidic residues" evidence="1">
    <location>
        <begin position="65"/>
        <end position="80"/>
    </location>
</feature>
<dbReference type="EMBL" id="CM008050">
    <property type="protein sequence ID" value="PVH37608.1"/>
    <property type="molecule type" value="Genomic_DNA"/>
</dbReference>
<dbReference type="Proteomes" id="UP000243499">
    <property type="component" value="Chromosome 5"/>
</dbReference>
<organism evidence="2">
    <name type="scientific">Panicum hallii</name>
    <dbReference type="NCBI Taxonomy" id="206008"/>
    <lineage>
        <taxon>Eukaryota</taxon>
        <taxon>Viridiplantae</taxon>
        <taxon>Streptophyta</taxon>
        <taxon>Embryophyta</taxon>
        <taxon>Tracheophyta</taxon>
        <taxon>Spermatophyta</taxon>
        <taxon>Magnoliopsida</taxon>
        <taxon>Liliopsida</taxon>
        <taxon>Poales</taxon>
        <taxon>Poaceae</taxon>
        <taxon>PACMAD clade</taxon>
        <taxon>Panicoideae</taxon>
        <taxon>Panicodae</taxon>
        <taxon>Paniceae</taxon>
        <taxon>Panicinae</taxon>
        <taxon>Panicum</taxon>
        <taxon>Panicum sect. Panicum</taxon>
    </lineage>
</organism>
<evidence type="ECO:0000256" key="1">
    <source>
        <dbReference type="SAM" id="MobiDB-lite"/>
    </source>
</evidence>
<accession>A0A2T8IIU7</accession>
<dbReference type="Gramene" id="PVH37608">
    <property type="protein sequence ID" value="PVH37608"/>
    <property type="gene ID" value="PAHAL_5G043400"/>
</dbReference>